<feature type="chain" id="PRO_5040495024" evidence="1">
    <location>
        <begin position="20"/>
        <end position="223"/>
    </location>
</feature>
<evidence type="ECO:0000256" key="1">
    <source>
        <dbReference type="SAM" id="SignalP"/>
    </source>
</evidence>
<evidence type="ECO:0000313" key="2">
    <source>
        <dbReference type="EMBL" id="KAI1859377.1"/>
    </source>
</evidence>
<dbReference type="EMBL" id="JAFIMR010000034">
    <property type="protein sequence ID" value="KAI1859377.1"/>
    <property type="molecule type" value="Genomic_DNA"/>
</dbReference>
<accession>A0A9P9WEI8</accession>
<dbReference type="OrthoDB" id="4153866at2759"/>
<organism evidence="2 3">
    <name type="scientific">Neoarthrinium moseri</name>
    <dbReference type="NCBI Taxonomy" id="1658444"/>
    <lineage>
        <taxon>Eukaryota</taxon>
        <taxon>Fungi</taxon>
        <taxon>Dikarya</taxon>
        <taxon>Ascomycota</taxon>
        <taxon>Pezizomycotina</taxon>
        <taxon>Sordariomycetes</taxon>
        <taxon>Xylariomycetidae</taxon>
        <taxon>Amphisphaeriales</taxon>
        <taxon>Apiosporaceae</taxon>
        <taxon>Neoarthrinium</taxon>
    </lineage>
</organism>
<evidence type="ECO:0000313" key="3">
    <source>
        <dbReference type="Proteomes" id="UP000829685"/>
    </source>
</evidence>
<keyword evidence="1" id="KW-0732">Signal</keyword>
<reference evidence="2" key="1">
    <citation type="submission" date="2021-03" db="EMBL/GenBank/DDBJ databases">
        <title>Revisited historic fungal species revealed as producer of novel bioactive compounds through whole genome sequencing and comparative genomics.</title>
        <authorList>
            <person name="Vignolle G.A."/>
            <person name="Hochenegger N."/>
            <person name="Mach R.L."/>
            <person name="Mach-Aigner A.R."/>
            <person name="Javad Rahimi M."/>
            <person name="Salim K.A."/>
            <person name="Chan C.M."/>
            <person name="Lim L.B.L."/>
            <person name="Cai F."/>
            <person name="Druzhinina I.S."/>
            <person name="U'Ren J.M."/>
            <person name="Derntl C."/>
        </authorList>
    </citation>
    <scope>NUCLEOTIDE SEQUENCE</scope>
    <source>
        <strain evidence="2">TUCIM 5799</strain>
    </source>
</reference>
<dbReference type="AlphaFoldDB" id="A0A9P9WEI8"/>
<keyword evidence="3" id="KW-1185">Reference proteome</keyword>
<name>A0A9P9WEI8_9PEZI</name>
<dbReference type="Proteomes" id="UP000829685">
    <property type="component" value="Unassembled WGS sequence"/>
</dbReference>
<proteinExistence type="predicted"/>
<comment type="caution">
    <text evidence="2">The sequence shown here is derived from an EMBL/GenBank/DDBJ whole genome shotgun (WGS) entry which is preliminary data.</text>
</comment>
<feature type="signal peptide" evidence="1">
    <location>
        <begin position="1"/>
        <end position="19"/>
    </location>
</feature>
<sequence>MRSTAFTVILAATASLVAGSPTERNNNINNNARRTVVDYGVKKEGVGARTVEDYGVHNENGGRVFRRGNIEIIDLGVRDLPKGDLLEARTTDGISSCGSKWMPIWNQQWGMGYDAAVNEYCYHVTHSFDGKATVIGPGQYHAALVKDGYTLKDKIPAAVDFEIHNKMGDGSHTPNEDDCKTYLKKMQQTGQSCYGKNNIDTKGGTWQVGAEKVSYHGLPQALV</sequence>
<gene>
    <name evidence="2" type="ORF">JX265_010380</name>
</gene>
<protein>
    <submittedName>
        <fullName evidence="2">Uncharacterized protein</fullName>
    </submittedName>
</protein>